<gene>
    <name evidence="4" type="ORF">J2Z70_004532</name>
</gene>
<dbReference type="PRINTS" id="PR00455">
    <property type="entry name" value="HTHTETR"/>
</dbReference>
<sequence>MENNPAAGQGQLEQDQWVQELLDLSEKEQVTPKQLSILRAAIDVFAEKGFSAAATSEIAQKAGVAEGTIFRYYRTKKDLLLAIVVPTMSRMIAPFVLRNFSGVLDVPFESYEAFLKAFMVNRLEFVRRNLKIVKILIQEIPFQPALKEQLTENIFEQVLARVTAITEHFKAEGEVIDAPTPAIIRFTISAIAGYLLTRLVLMPEQDWNDEAEIEQTISFILHGIGGNG</sequence>
<dbReference type="PANTHER" id="PTHR30055:SF222">
    <property type="entry name" value="REGULATORY PROTEIN"/>
    <property type="match status" value="1"/>
</dbReference>
<dbReference type="RefSeq" id="WP_209876867.1">
    <property type="nucleotide sequence ID" value="NZ_JAGGLV010000017.1"/>
</dbReference>
<name>A0ABS4NY19_9BACL</name>
<evidence type="ECO:0000259" key="3">
    <source>
        <dbReference type="PROSITE" id="PS50977"/>
    </source>
</evidence>
<reference evidence="4 5" key="1">
    <citation type="submission" date="2021-03" db="EMBL/GenBank/DDBJ databases">
        <title>Genomic Encyclopedia of Type Strains, Phase IV (KMG-IV): sequencing the most valuable type-strain genomes for metagenomic binning, comparative biology and taxonomic classification.</title>
        <authorList>
            <person name="Goeker M."/>
        </authorList>
    </citation>
    <scope>NUCLEOTIDE SEQUENCE [LARGE SCALE GENOMIC DNA]</scope>
    <source>
        <strain evidence="4 5">DSM 101953</strain>
    </source>
</reference>
<keyword evidence="1 2" id="KW-0238">DNA-binding</keyword>
<dbReference type="InterPro" id="IPR001647">
    <property type="entry name" value="HTH_TetR"/>
</dbReference>
<comment type="caution">
    <text evidence="4">The sequence shown here is derived from an EMBL/GenBank/DDBJ whole genome shotgun (WGS) entry which is preliminary data.</text>
</comment>
<dbReference type="Gene3D" id="1.10.357.10">
    <property type="entry name" value="Tetracycline Repressor, domain 2"/>
    <property type="match status" value="1"/>
</dbReference>
<dbReference type="InterPro" id="IPR050109">
    <property type="entry name" value="HTH-type_TetR-like_transc_reg"/>
</dbReference>
<dbReference type="SUPFAM" id="SSF48498">
    <property type="entry name" value="Tetracyclin repressor-like, C-terminal domain"/>
    <property type="match status" value="1"/>
</dbReference>
<keyword evidence="5" id="KW-1185">Reference proteome</keyword>
<dbReference type="PANTHER" id="PTHR30055">
    <property type="entry name" value="HTH-TYPE TRANSCRIPTIONAL REGULATOR RUTR"/>
    <property type="match status" value="1"/>
</dbReference>
<dbReference type="EMBL" id="JAGGLV010000017">
    <property type="protein sequence ID" value="MBP2114366.1"/>
    <property type="molecule type" value="Genomic_DNA"/>
</dbReference>
<evidence type="ECO:0000256" key="1">
    <source>
        <dbReference type="ARBA" id="ARBA00023125"/>
    </source>
</evidence>
<evidence type="ECO:0000313" key="5">
    <source>
        <dbReference type="Proteomes" id="UP000773462"/>
    </source>
</evidence>
<dbReference type="PROSITE" id="PS50977">
    <property type="entry name" value="HTH_TETR_2"/>
    <property type="match status" value="1"/>
</dbReference>
<dbReference type="Pfam" id="PF00440">
    <property type="entry name" value="TetR_N"/>
    <property type="match status" value="1"/>
</dbReference>
<protein>
    <submittedName>
        <fullName evidence="4">AcrR family transcriptional regulator</fullName>
    </submittedName>
</protein>
<proteinExistence type="predicted"/>
<dbReference type="SUPFAM" id="SSF46689">
    <property type="entry name" value="Homeodomain-like"/>
    <property type="match status" value="1"/>
</dbReference>
<organism evidence="4 5">
    <name type="scientific">Paenibacillus silagei</name>
    <dbReference type="NCBI Taxonomy" id="1670801"/>
    <lineage>
        <taxon>Bacteria</taxon>
        <taxon>Bacillati</taxon>
        <taxon>Bacillota</taxon>
        <taxon>Bacilli</taxon>
        <taxon>Bacillales</taxon>
        <taxon>Paenibacillaceae</taxon>
        <taxon>Paenibacillus</taxon>
    </lineage>
</organism>
<feature type="domain" description="HTH tetR-type" evidence="3">
    <location>
        <begin position="31"/>
        <end position="91"/>
    </location>
</feature>
<feature type="DNA-binding region" description="H-T-H motif" evidence="2">
    <location>
        <begin position="54"/>
        <end position="73"/>
    </location>
</feature>
<accession>A0ABS4NY19</accession>
<dbReference type="Proteomes" id="UP000773462">
    <property type="component" value="Unassembled WGS sequence"/>
</dbReference>
<evidence type="ECO:0000313" key="4">
    <source>
        <dbReference type="EMBL" id="MBP2114366.1"/>
    </source>
</evidence>
<dbReference type="InterPro" id="IPR009057">
    <property type="entry name" value="Homeodomain-like_sf"/>
</dbReference>
<dbReference type="InterPro" id="IPR036271">
    <property type="entry name" value="Tet_transcr_reg_TetR-rel_C_sf"/>
</dbReference>
<evidence type="ECO:0000256" key="2">
    <source>
        <dbReference type="PROSITE-ProRule" id="PRU00335"/>
    </source>
</evidence>